<dbReference type="AlphaFoldDB" id="X1CBW8"/>
<gene>
    <name evidence="1" type="ORF">S01H4_60645</name>
</gene>
<accession>X1CBW8</accession>
<dbReference type="EMBL" id="BART01035807">
    <property type="protein sequence ID" value="GAH05716.1"/>
    <property type="molecule type" value="Genomic_DNA"/>
</dbReference>
<protein>
    <submittedName>
        <fullName evidence="1">Uncharacterized protein</fullName>
    </submittedName>
</protein>
<evidence type="ECO:0000313" key="1">
    <source>
        <dbReference type="EMBL" id="GAH05716.1"/>
    </source>
</evidence>
<organism evidence="1">
    <name type="scientific">marine sediment metagenome</name>
    <dbReference type="NCBI Taxonomy" id="412755"/>
    <lineage>
        <taxon>unclassified sequences</taxon>
        <taxon>metagenomes</taxon>
        <taxon>ecological metagenomes</taxon>
    </lineage>
</organism>
<comment type="caution">
    <text evidence="1">The sequence shown here is derived from an EMBL/GenBank/DDBJ whole genome shotgun (WGS) entry which is preliminary data.</text>
</comment>
<proteinExistence type="predicted"/>
<name>X1CBW8_9ZZZZ</name>
<feature type="non-terminal residue" evidence="1">
    <location>
        <position position="1"/>
    </location>
</feature>
<reference evidence="1" key="1">
    <citation type="journal article" date="2014" name="Front. Microbiol.">
        <title>High frequency of phylogenetically diverse reductive dehalogenase-homologous genes in deep subseafloor sedimentary metagenomes.</title>
        <authorList>
            <person name="Kawai M."/>
            <person name="Futagami T."/>
            <person name="Toyoda A."/>
            <person name="Takaki Y."/>
            <person name="Nishi S."/>
            <person name="Hori S."/>
            <person name="Arai W."/>
            <person name="Tsubouchi T."/>
            <person name="Morono Y."/>
            <person name="Uchiyama I."/>
            <person name="Ito T."/>
            <person name="Fujiyama A."/>
            <person name="Inagaki F."/>
            <person name="Takami H."/>
        </authorList>
    </citation>
    <scope>NUCLEOTIDE SEQUENCE</scope>
    <source>
        <strain evidence="1">Expedition CK06-06</strain>
    </source>
</reference>
<sequence>KQYHLIYTERGKAEEAMGAINKYFLPCFNIEG</sequence>